<sequence length="139" mass="14538">MTTVTDVMTRDVRTLPPTSTITDAAKAMDELNVGVIPVCEGDTLLGMVTDRDIVVRAVAQGLGGDTPLSRVMSTDVRTARESDDLETVLGEMAASQIRRLPVVNASDALVGIISIGDIAVKGQDEEDVGQSLGEISTPA</sequence>
<keyword evidence="2" id="KW-0129">CBS domain</keyword>
<dbReference type="SUPFAM" id="SSF54631">
    <property type="entry name" value="CBS-domain pair"/>
    <property type="match status" value="1"/>
</dbReference>
<dbReference type="SMART" id="SM00116">
    <property type="entry name" value="CBS"/>
    <property type="match status" value="2"/>
</dbReference>
<dbReference type="PROSITE" id="PS51371">
    <property type="entry name" value="CBS"/>
    <property type="match status" value="2"/>
</dbReference>
<accession>A0A916WKF8</accession>
<evidence type="ECO:0000313" key="5">
    <source>
        <dbReference type="Proteomes" id="UP000620596"/>
    </source>
</evidence>
<dbReference type="RefSeq" id="WP_188709673.1">
    <property type="nucleotide sequence ID" value="NZ_BMIG01000015.1"/>
</dbReference>
<gene>
    <name evidence="4" type="ORF">GCM10011496_33640</name>
</gene>
<comment type="caution">
    <text evidence="4">The sequence shown here is derived from an EMBL/GenBank/DDBJ whole genome shotgun (WGS) entry which is preliminary data.</text>
</comment>
<dbReference type="Gene3D" id="3.10.580.10">
    <property type="entry name" value="CBS-domain"/>
    <property type="match status" value="1"/>
</dbReference>
<organism evidence="4 5">
    <name type="scientific">Polaromonas eurypsychrophila</name>
    <dbReference type="NCBI Taxonomy" id="1614635"/>
    <lineage>
        <taxon>Bacteria</taxon>
        <taxon>Pseudomonadati</taxon>
        <taxon>Pseudomonadota</taxon>
        <taxon>Betaproteobacteria</taxon>
        <taxon>Burkholderiales</taxon>
        <taxon>Comamonadaceae</taxon>
        <taxon>Polaromonas</taxon>
    </lineage>
</organism>
<dbReference type="EMBL" id="BMIG01000015">
    <property type="protein sequence ID" value="GGB09982.1"/>
    <property type="molecule type" value="Genomic_DNA"/>
</dbReference>
<evidence type="ECO:0000259" key="3">
    <source>
        <dbReference type="PROSITE" id="PS51371"/>
    </source>
</evidence>
<reference evidence="4" key="2">
    <citation type="submission" date="2020-09" db="EMBL/GenBank/DDBJ databases">
        <authorList>
            <person name="Sun Q."/>
            <person name="Zhou Y."/>
        </authorList>
    </citation>
    <scope>NUCLEOTIDE SEQUENCE</scope>
    <source>
        <strain evidence="4">CGMCC 1.15322</strain>
    </source>
</reference>
<dbReference type="PANTHER" id="PTHR48108">
    <property type="entry name" value="CBS DOMAIN-CONTAINING PROTEIN CBSX2, CHLOROPLASTIC"/>
    <property type="match status" value="1"/>
</dbReference>
<dbReference type="CDD" id="cd04622">
    <property type="entry name" value="CBS_pair_HRP1_like"/>
    <property type="match status" value="1"/>
</dbReference>
<feature type="domain" description="CBS" evidence="3">
    <location>
        <begin position="72"/>
        <end position="128"/>
    </location>
</feature>
<proteinExistence type="predicted"/>
<protein>
    <submittedName>
        <fullName evidence="4">CBS domain-containing protein</fullName>
    </submittedName>
</protein>
<evidence type="ECO:0000256" key="1">
    <source>
        <dbReference type="ARBA" id="ARBA00022737"/>
    </source>
</evidence>
<dbReference type="Proteomes" id="UP000620596">
    <property type="component" value="Unassembled WGS sequence"/>
</dbReference>
<keyword evidence="1" id="KW-0677">Repeat</keyword>
<keyword evidence="5" id="KW-1185">Reference proteome</keyword>
<feature type="domain" description="CBS" evidence="3">
    <location>
        <begin position="8"/>
        <end position="66"/>
    </location>
</feature>
<dbReference type="PANTHER" id="PTHR48108:SF34">
    <property type="entry name" value="CBS DOMAIN-CONTAINING PROTEIN YHCV"/>
    <property type="match status" value="1"/>
</dbReference>
<name>A0A916WKF8_9BURK</name>
<dbReference type="InterPro" id="IPR046342">
    <property type="entry name" value="CBS_dom_sf"/>
</dbReference>
<dbReference type="AlphaFoldDB" id="A0A916WKF8"/>
<dbReference type="Pfam" id="PF00571">
    <property type="entry name" value="CBS"/>
    <property type="match status" value="2"/>
</dbReference>
<evidence type="ECO:0000313" key="4">
    <source>
        <dbReference type="EMBL" id="GGB09982.1"/>
    </source>
</evidence>
<dbReference type="InterPro" id="IPR000644">
    <property type="entry name" value="CBS_dom"/>
</dbReference>
<evidence type="ECO:0000256" key="2">
    <source>
        <dbReference type="PROSITE-ProRule" id="PRU00703"/>
    </source>
</evidence>
<reference evidence="4" key="1">
    <citation type="journal article" date="2014" name="Int. J. Syst. Evol. Microbiol.">
        <title>Complete genome sequence of Corynebacterium casei LMG S-19264T (=DSM 44701T), isolated from a smear-ripened cheese.</title>
        <authorList>
            <consortium name="US DOE Joint Genome Institute (JGI-PGF)"/>
            <person name="Walter F."/>
            <person name="Albersmeier A."/>
            <person name="Kalinowski J."/>
            <person name="Ruckert C."/>
        </authorList>
    </citation>
    <scope>NUCLEOTIDE SEQUENCE</scope>
    <source>
        <strain evidence="4">CGMCC 1.15322</strain>
    </source>
</reference>
<dbReference type="InterPro" id="IPR051462">
    <property type="entry name" value="CBS_domain-containing"/>
</dbReference>